<accession>A0A9W4T4R3</accession>
<sequence>MTFHFLNSDAPDILEMYTRRSRSRVPNMFMVYRAEIMKFRPDNMTMIEYSKVISQLWKAMPEKEKADRKSNFQKIRDQILSNAVQTSENSDSILVDQFNPYQTFPNETNDERVVVGQMGESSDPYPSMLVDQFNRYQTLPNAMNDDHFFAGQISESSDFNPLMTNYQFNQDHRLPNAENVRVNEFAFDESMDSNVLIADNKPIYNFKSKMRGD</sequence>
<dbReference type="OrthoDB" id="10542491at2759"/>
<dbReference type="SUPFAM" id="SSF47095">
    <property type="entry name" value="HMG-box"/>
    <property type="match status" value="1"/>
</dbReference>
<evidence type="ECO:0000313" key="2">
    <source>
        <dbReference type="Proteomes" id="UP001153678"/>
    </source>
</evidence>
<reference evidence="1" key="1">
    <citation type="submission" date="2022-08" db="EMBL/GenBank/DDBJ databases">
        <authorList>
            <person name="Kallberg Y."/>
            <person name="Tangrot J."/>
            <person name="Rosling A."/>
        </authorList>
    </citation>
    <scope>NUCLEOTIDE SEQUENCE</scope>
    <source>
        <strain evidence="1">Wild A</strain>
    </source>
</reference>
<name>A0A9W4T4R3_9GLOM</name>
<dbReference type="InterPro" id="IPR036910">
    <property type="entry name" value="HMG_box_dom_sf"/>
</dbReference>
<protein>
    <submittedName>
        <fullName evidence="1">10089_t:CDS:1</fullName>
    </submittedName>
</protein>
<dbReference type="Proteomes" id="UP001153678">
    <property type="component" value="Unassembled WGS sequence"/>
</dbReference>
<evidence type="ECO:0000313" key="1">
    <source>
        <dbReference type="EMBL" id="CAI2192003.1"/>
    </source>
</evidence>
<keyword evidence="2" id="KW-1185">Reference proteome</keyword>
<gene>
    <name evidence="1" type="ORF">FWILDA_LOCUS15357</name>
</gene>
<comment type="caution">
    <text evidence="1">The sequence shown here is derived from an EMBL/GenBank/DDBJ whole genome shotgun (WGS) entry which is preliminary data.</text>
</comment>
<dbReference type="EMBL" id="CAMKVN010007937">
    <property type="protein sequence ID" value="CAI2192003.1"/>
    <property type="molecule type" value="Genomic_DNA"/>
</dbReference>
<proteinExistence type="predicted"/>
<dbReference type="Gene3D" id="1.10.30.10">
    <property type="entry name" value="High mobility group box domain"/>
    <property type="match status" value="1"/>
</dbReference>
<dbReference type="AlphaFoldDB" id="A0A9W4T4R3"/>
<organism evidence="1 2">
    <name type="scientific">Funneliformis geosporum</name>
    <dbReference type="NCBI Taxonomy" id="1117311"/>
    <lineage>
        <taxon>Eukaryota</taxon>
        <taxon>Fungi</taxon>
        <taxon>Fungi incertae sedis</taxon>
        <taxon>Mucoromycota</taxon>
        <taxon>Glomeromycotina</taxon>
        <taxon>Glomeromycetes</taxon>
        <taxon>Glomerales</taxon>
        <taxon>Glomeraceae</taxon>
        <taxon>Funneliformis</taxon>
    </lineage>
</organism>